<dbReference type="SUPFAM" id="SSF160527">
    <property type="entry name" value="V-type ATPase subunit E-like"/>
    <property type="match status" value="1"/>
</dbReference>
<evidence type="ECO:0000256" key="3">
    <source>
        <dbReference type="ARBA" id="ARBA00023065"/>
    </source>
</evidence>
<comment type="similarity">
    <text evidence="1">Belongs to the V-ATPase E subunit family.</text>
</comment>
<proteinExistence type="inferred from homology"/>
<reference evidence="5" key="1">
    <citation type="journal article" date="2020" name="mSystems">
        <title>Genome- and Community-Level Interaction Insights into Carbon Utilization and Element Cycling Functions of Hydrothermarchaeota in Hydrothermal Sediment.</title>
        <authorList>
            <person name="Zhou Z."/>
            <person name="Liu Y."/>
            <person name="Xu W."/>
            <person name="Pan J."/>
            <person name="Luo Z.H."/>
            <person name="Li M."/>
        </authorList>
    </citation>
    <scope>NUCLEOTIDE SEQUENCE [LARGE SCALE GENOMIC DNA]</scope>
    <source>
        <strain evidence="5">SpSt-265</strain>
    </source>
</reference>
<evidence type="ECO:0000256" key="2">
    <source>
        <dbReference type="ARBA" id="ARBA00022448"/>
    </source>
</evidence>
<feature type="coiled-coil region" evidence="4">
    <location>
        <begin position="22"/>
        <end position="49"/>
    </location>
</feature>
<keyword evidence="3" id="KW-0406">Ion transport</keyword>
<evidence type="ECO:0000256" key="1">
    <source>
        <dbReference type="ARBA" id="ARBA00005901"/>
    </source>
</evidence>
<name>A0A7C1N996_UNCW3</name>
<evidence type="ECO:0000313" key="5">
    <source>
        <dbReference type="EMBL" id="HEA86659.1"/>
    </source>
</evidence>
<dbReference type="GO" id="GO:0033178">
    <property type="term" value="C:proton-transporting two-sector ATPase complex, catalytic domain"/>
    <property type="evidence" value="ECO:0007669"/>
    <property type="project" value="InterPro"/>
</dbReference>
<evidence type="ECO:0000256" key="4">
    <source>
        <dbReference type="SAM" id="Coils"/>
    </source>
</evidence>
<dbReference type="Gene3D" id="1.20.5.620">
    <property type="entry name" value="F1F0 ATP synthase subunit B, membrane domain"/>
    <property type="match status" value="1"/>
</dbReference>
<evidence type="ECO:0008006" key="6">
    <source>
        <dbReference type="Google" id="ProtNLM"/>
    </source>
</evidence>
<protein>
    <recommendedName>
        <fullName evidence="6">V-ATPase subunit E</fullName>
    </recommendedName>
</protein>
<dbReference type="AlphaFoldDB" id="A0A7C1N996"/>
<dbReference type="InterPro" id="IPR002842">
    <property type="entry name" value="ATPase_V1_Esu"/>
</dbReference>
<sequence length="179" mass="20387">MGKKELIEKILSDARLRAAAIRAEAGNEVRQIEQREREAEERLQAENEMAIRYRVNMILENARSQAQLEAKKMILSAKWRLIERLKERTKYAVINSPEYPELLKRLAEKYASPGTKVHLSPEDTDRYGKQLGVELGEPVPISGGILIRGEREEIDLSVDSILTQVLEENITAMGEVLFS</sequence>
<accession>A0A7C1N996</accession>
<keyword evidence="2" id="KW-0813">Transport</keyword>
<dbReference type="GO" id="GO:0046961">
    <property type="term" value="F:proton-transporting ATPase activity, rotational mechanism"/>
    <property type="evidence" value="ECO:0007669"/>
    <property type="project" value="InterPro"/>
</dbReference>
<dbReference type="EMBL" id="DSLG01000002">
    <property type="protein sequence ID" value="HEA86659.1"/>
    <property type="molecule type" value="Genomic_DNA"/>
</dbReference>
<dbReference type="Pfam" id="PF01991">
    <property type="entry name" value="vATP-synt_E"/>
    <property type="match status" value="1"/>
</dbReference>
<gene>
    <name evidence="5" type="ORF">ENP94_01435</name>
</gene>
<keyword evidence="4" id="KW-0175">Coiled coil</keyword>
<organism evidence="5">
    <name type="scientific">candidate division WOR-3 bacterium</name>
    <dbReference type="NCBI Taxonomy" id="2052148"/>
    <lineage>
        <taxon>Bacteria</taxon>
        <taxon>Bacteria division WOR-3</taxon>
    </lineage>
</organism>
<comment type="caution">
    <text evidence="5">The sequence shown here is derived from an EMBL/GenBank/DDBJ whole genome shotgun (WGS) entry which is preliminary data.</text>
</comment>